<keyword evidence="1" id="KW-0175">Coiled coil</keyword>
<evidence type="ECO:0000256" key="1">
    <source>
        <dbReference type="SAM" id="Coils"/>
    </source>
</evidence>
<feature type="coiled-coil region" evidence="1">
    <location>
        <begin position="76"/>
        <end position="122"/>
    </location>
</feature>
<keyword evidence="2" id="KW-0472">Membrane</keyword>
<organism evidence="3 4">
    <name type="scientific">Prevotella communis</name>
    <dbReference type="NCBI Taxonomy" id="2913614"/>
    <lineage>
        <taxon>Bacteria</taxon>
        <taxon>Pseudomonadati</taxon>
        <taxon>Bacteroidota</taxon>
        <taxon>Bacteroidia</taxon>
        <taxon>Bacteroidales</taxon>
        <taxon>Prevotellaceae</taxon>
        <taxon>Prevotella</taxon>
    </lineage>
</organism>
<evidence type="ECO:0000313" key="4">
    <source>
        <dbReference type="Proteomes" id="UP000199134"/>
    </source>
</evidence>
<evidence type="ECO:0000313" key="3">
    <source>
        <dbReference type="EMBL" id="SDO63337.1"/>
    </source>
</evidence>
<reference evidence="4" key="1">
    <citation type="submission" date="2016-10" db="EMBL/GenBank/DDBJ databases">
        <authorList>
            <person name="de Groot N.N."/>
        </authorList>
    </citation>
    <scope>NUCLEOTIDE SEQUENCE [LARGE SCALE GENOMIC DNA]</scope>
    <source>
        <strain evidence="4">BP1-145</strain>
    </source>
</reference>
<dbReference type="Proteomes" id="UP000199134">
    <property type="component" value="Unassembled WGS sequence"/>
</dbReference>
<name>A0A1H0L543_9BACT</name>
<comment type="caution">
    <text evidence="3">The sequence shown here is derived from an EMBL/GenBank/DDBJ whole genome shotgun (WGS) entry which is preliminary data.</text>
</comment>
<dbReference type="EMBL" id="FNIW01000046">
    <property type="protein sequence ID" value="SDO63337.1"/>
    <property type="molecule type" value="Genomic_DNA"/>
</dbReference>
<protein>
    <submittedName>
        <fullName evidence="3">Uncharacterized protein</fullName>
    </submittedName>
</protein>
<dbReference type="AlphaFoldDB" id="A0A1H0L543"/>
<sequence length="242" mass="29344">SFLHVNQESVHRISSLYNFTRQQRIAEAKSLEASRNRQYLAISLFLGVFISILACFYIFWQRLRKKTEMRHIELEFQHQINMLEQAKYDLEKLKQKEYDALLTQKQEEINEWQQEVEKMRQQTKPQYILDSKIVETDIYQRLQFVVAHPAEKMKKTDWTRLNEMINELLPHFVHRINALYHVSEEDYRICMLIRLNFSLSEICILTGLTPKLLYKRRKFMSKKFFSSDEKPELFDKRIKNIS</sequence>
<dbReference type="RefSeq" id="WP_176757076.1">
    <property type="nucleotide sequence ID" value="NZ_FNIW01000046.1"/>
</dbReference>
<proteinExistence type="predicted"/>
<gene>
    <name evidence="3" type="ORF">SAMN04487900_1461</name>
</gene>
<feature type="transmembrane region" description="Helical" evidence="2">
    <location>
        <begin position="39"/>
        <end position="60"/>
    </location>
</feature>
<accession>A0A1H0L543</accession>
<feature type="non-terminal residue" evidence="3">
    <location>
        <position position="1"/>
    </location>
</feature>
<keyword evidence="2" id="KW-1133">Transmembrane helix</keyword>
<evidence type="ECO:0000256" key="2">
    <source>
        <dbReference type="SAM" id="Phobius"/>
    </source>
</evidence>
<keyword evidence="2" id="KW-0812">Transmembrane</keyword>